<evidence type="ECO:0000313" key="6">
    <source>
        <dbReference type="Proteomes" id="UP000000539"/>
    </source>
</evidence>
<dbReference type="SUPFAM" id="SSF50978">
    <property type="entry name" value="WD40 repeat-like"/>
    <property type="match status" value="1"/>
</dbReference>
<protein>
    <submittedName>
        <fullName evidence="5">Nucleoporin 43</fullName>
    </submittedName>
</protein>
<evidence type="ECO:0000256" key="1">
    <source>
        <dbReference type="ARBA" id="ARBA00004123"/>
    </source>
</evidence>
<dbReference type="InterPro" id="IPR015943">
    <property type="entry name" value="WD40/YVTN_repeat-like_dom_sf"/>
</dbReference>
<dbReference type="Ensembl" id="ENSGALT00010013221.1">
    <property type="protein sequence ID" value="ENSGALP00010007783.1"/>
    <property type="gene ID" value="ENSGALG00010005527.1"/>
</dbReference>
<evidence type="ECO:0000256" key="3">
    <source>
        <dbReference type="ARBA" id="ARBA00022737"/>
    </source>
</evidence>
<evidence type="ECO:0000256" key="2">
    <source>
        <dbReference type="ARBA" id="ARBA00022574"/>
    </source>
</evidence>
<reference evidence="5" key="3">
    <citation type="submission" date="2025-09" db="UniProtKB">
        <authorList>
            <consortium name="Ensembl"/>
        </authorList>
    </citation>
    <scope>IDENTIFICATION</scope>
    <source>
        <strain evidence="5">broiler</strain>
    </source>
</reference>
<dbReference type="GO" id="GO:0005634">
    <property type="term" value="C:nucleus"/>
    <property type="evidence" value="ECO:0007669"/>
    <property type="project" value="UniProtKB-SubCell"/>
</dbReference>
<keyword evidence="7" id="KW-1267">Proteomics identification</keyword>
<evidence type="ECO:0000256" key="4">
    <source>
        <dbReference type="ARBA" id="ARBA00023242"/>
    </source>
</evidence>
<proteinExistence type="evidence at protein level"/>
<evidence type="ECO:0007829" key="7">
    <source>
        <dbReference type="PeptideAtlas" id="A0A8V0XPH3"/>
    </source>
</evidence>
<comment type="subcellular location">
    <subcellularLocation>
        <location evidence="1">Nucleus</location>
    </subcellularLocation>
</comment>
<reference evidence="5" key="2">
    <citation type="submission" date="2025-08" db="UniProtKB">
        <authorList>
            <consortium name="Ensembl"/>
        </authorList>
    </citation>
    <scope>IDENTIFICATION</scope>
    <source>
        <strain evidence="5">broiler</strain>
    </source>
</reference>
<keyword evidence="3" id="KW-0677">Repeat</keyword>
<accession>A0A8V0XPH3</accession>
<dbReference type="Gene3D" id="2.130.10.10">
    <property type="entry name" value="YVTN repeat-like/Quinoprotein amine dehydrogenase"/>
    <property type="match status" value="1"/>
</dbReference>
<evidence type="ECO:0000313" key="5">
    <source>
        <dbReference type="Ensembl" id="ENSGALP00010007783.1"/>
    </source>
</evidence>
<dbReference type="Proteomes" id="UP000000539">
    <property type="component" value="Chromosome 3"/>
</dbReference>
<dbReference type="PANTHER" id="PTHR22652">
    <property type="entry name" value="NUCLEOPORIN NUP43"/>
    <property type="match status" value="1"/>
</dbReference>
<keyword evidence="2" id="KW-0853">WD repeat</keyword>
<sequence length="195" mass="21535">MEEVCARFVSQKISKARWRPLPAAALQPPDLFATGSWDNEDNRISIWSVGDVGSAGLNGEYQGEPQLLCDIRHNGDVMDMQFLDQERIVVGSSTGSVTVFRHHQNNQTLSASHRWENAHYHADQYTACGGAACTGVICNNPEIVTVGEDGRINLYRADQKDAVRTIGQATEFHCTVWTDTPISNTLWPQGARMGC</sequence>
<keyword evidence="6" id="KW-1185">Reference proteome</keyword>
<keyword evidence="4" id="KW-0539">Nucleus</keyword>
<dbReference type="OrthoDB" id="9890280at2759"/>
<dbReference type="InterPro" id="IPR036322">
    <property type="entry name" value="WD40_repeat_dom_sf"/>
</dbReference>
<name>A0A8V0XPH3_CHICK</name>
<dbReference type="PANTHER" id="PTHR22652:SF0">
    <property type="entry name" value="NUCLEOPORIN NUP43"/>
    <property type="match status" value="1"/>
</dbReference>
<reference evidence="5" key="1">
    <citation type="submission" date="2020-11" db="EMBL/GenBank/DDBJ databases">
        <title>Gallus gallus (Chicken) genome, bGalGal1, GRCg7b, maternal haplotype autosomes + Z &amp; W.</title>
        <authorList>
            <person name="Warren W."/>
            <person name="Formenti G."/>
            <person name="Fedrigo O."/>
            <person name="Haase B."/>
            <person name="Mountcastle J."/>
            <person name="Balacco J."/>
            <person name="Tracey A."/>
            <person name="Schneider V."/>
            <person name="Okimoto R."/>
            <person name="Cheng H."/>
            <person name="Hawken R."/>
            <person name="Howe K."/>
            <person name="Jarvis E.D."/>
        </authorList>
    </citation>
    <scope>NUCLEOTIDE SEQUENCE [LARGE SCALE GENOMIC DNA]</scope>
    <source>
        <strain evidence="5">Broiler</strain>
    </source>
</reference>
<organism evidence="5 6">
    <name type="scientific">Gallus gallus</name>
    <name type="common">Chicken</name>
    <dbReference type="NCBI Taxonomy" id="9031"/>
    <lineage>
        <taxon>Eukaryota</taxon>
        <taxon>Metazoa</taxon>
        <taxon>Chordata</taxon>
        <taxon>Craniata</taxon>
        <taxon>Vertebrata</taxon>
        <taxon>Euteleostomi</taxon>
        <taxon>Archelosauria</taxon>
        <taxon>Archosauria</taxon>
        <taxon>Dinosauria</taxon>
        <taxon>Saurischia</taxon>
        <taxon>Theropoda</taxon>
        <taxon>Coelurosauria</taxon>
        <taxon>Aves</taxon>
        <taxon>Neognathae</taxon>
        <taxon>Galloanserae</taxon>
        <taxon>Galliformes</taxon>
        <taxon>Phasianidae</taxon>
        <taxon>Phasianinae</taxon>
        <taxon>Gallus</taxon>
    </lineage>
</organism>
<dbReference type="AlphaFoldDB" id="A0A8V0XPH3"/>
<dbReference type="GeneTree" id="ENSGT00390000004803"/>
<gene>
    <name evidence="5" type="primary">NUP43</name>
</gene>